<protein>
    <submittedName>
        <fullName evidence="2">Uncharacterized protein</fullName>
    </submittedName>
</protein>
<keyword evidence="1" id="KW-1133">Transmembrane helix</keyword>
<keyword evidence="1" id="KW-0472">Membrane</keyword>
<dbReference type="AlphaFoldDB" id="A0A0F9LA41"/>
<keyword evidence="1" id="KW-0812">Transmembrane</keyword>
<feature type="transmembrane region" description="Helical" evidence="1">
    <location>
        <begin position="33"/>
        <end position="54"/>
    </location>
</feature>
<gene>
    <name evidence="2" type="ORF">LCGC14_1536560</name>
</gene>
<evidence type="ECO:0000256" key="1">
    <source>
        <dbReference type="SAM" id="Phobius"/>
    </source>
</evidence>
<sequence>MNKHYHIYLLSGILNWVGVIYVYKFAIIGDINMILLIIITVVMVFHGSVSLGLANEKWKKSKDVVEVQND</sequence>
<accession>A0A0F9LA41</accession>
<proteinExistence type="predicted"/>
<evidence type="ECO:0000313" key="2">
    <source>
        <dbReference type="EMBL" id="KKM60955.1"/>
    </source>
</evidence>
<organism evidence="2">
    <name type="scientific">marine sediment metagenome</name>
    <dbReference type="NCBI Taxonomy" id="412755"/>
    <lineage>
        <taxon>unclassified sequences</taxon>
        <taxon>metagenomes</taxon>
        <taxon>ecological metagenomes</taxon>
    </lineage>
</organism>
<feature type="transmembrane region" description="Helical" evidence="1">
    <location>
        <begin position="7"/>
        <end position="27"/>
    </location>
</feature>
<comment type="caution">
    <text evidence="2">The sequence shown here is derived from an EMBL/GenBank/DDBJ whole genome shotgun (WGS) entry which is preliminary data.</text>
</comment>
<name>A0A0F9LA41_9ZZZZ</name>
<dbReference type="EMBL" id="LAZR01011579">
    <property type="protein sequence ID" value="KKM60955.1"/>
    <property type="molecule type" value="Genomic_DNA"/>
</dbReference>
<reference evidence="2" key="1">
    <citation type="journal article" date="2015" name="Nature">
        <title>Complex archaea that bridge the gap between prokaryotes and eukaryotes.</title>
        <authorList>
            <person name="Spang A."/>
            <person name="Saw J.H."/>
            <person name="Jorgensen S.L."/>
            <person name="Zaremba-Niedzwiedzka K."/>
            <person name="Martijn J."/>
            <person name="Lind A.E."/>
            <person name="van Eijk R."/>
            <person name="Schleper C."/>
            <person name="Guy L."/>
            <person name="Ettema T.J."/>
        </authorList>
    </citation>
    <scope>NUCLEOTIDE SEQUENCE</scope>
</reference>